<evidence type="ECO:0000256" key="2">
    <source>
        <dbReference type="ARBA" id="ARBA00022649"/>
    </source>
</evidence>
<dbReference type="Proteomes" id="UP001501536">
    <property type="component" value="Unassembled WGS sequence"/>
</dbReference>
<keyword evidence="4" id="KW-0255">Endonuclease</keyword>
<proteinExistence type="inferred from homology"/>
<dbReference type="InterPro" id="IPR012933">
    <property type="entry name" value="HicA_mRNA_interferase"/>
</dbReference>
<dbReference type="Pfam" id="PF07927">
    <property type="entry name" value="HicA_toxin"/>
    <property type="match status" value="1"/>
</dbReference>
<evidence type="ECO:0000256" key="6">
    <source>
        <dbReference type="ARBA" id="ARBA00022884"/>
    </source>
</evidence>
<dbReference type="InterPro" id="IPR038570">
    <property type="entry name" value="HicA_sf"/>
</dbReference>
<gene>
    <name evidence="8" type="ORF">GCM10022377_08570</name>
</gene>
<name>A0ABP7CXH3_9MICC</name>
<dbReference type="SUPFAM" id="SSF54786">
    <property type="entry name" value="YcfA/nrd intein domain"/>
    <property type="match status" value="1"/>
</dbReference>
<evidence type="ECO:0000256" key="3">
    <source>
        <dbReference type="ARBA" id="ARBA00022722"/>
    </source>
</evidence>
<keyword evidence="5" id="KW-0378">Hydrolase</keyword>
<comment type="caution">
    <text evidence="8">The sequence shown here is derived from an EMBL/GenBank/DDBJ whole genome shotgun (WGS) entry which is preliminary data.</text>
</comment>
<evidence type="ECO:0008006" key="10">
    <source>
        <dbReference type="Google" id="ProtNLM"/>
    </source>
</evidence>
<evidence type="ECO:0000313" key="9">
    <source>
        <dbReference type="Proteomes" id="UP001501536"/>
    </source>
</evidence>
<accession>A0ABP7CXH3</accession>
<reference evidence="9" key="1">
    <citation type="journal article" date="2019" name="Int. J. Syst. Evol. Microbiol.">
        <title>The Global Catalogue of Microorganisms (GCM) 10K type strain sequencing project: providing services to taxonomists for standard genome sequencing and annotation.</title>
        <authorList>
            <consortium name="The Broad Institute Genomics Platform"/>
            <consortium name="The Broad Institute Genome Sequencing Center for Infectious Disease"/>
            <person name="Wu L."/>
            <person name="Ma J."/>
        </authorList>
    </citation>
    <scope>NUCLEOTIDE SEQUENCE [LARGE SCALE GENOMIC DNA]</scope>
    <source>
        <strain evidence="9">JCM 16961</strain>
    </source>
</reference>
<evidence type="ECO:0000256" key="7">
    <source>
        <dbReference type="ARBA" id="ARBA00023016"/>
    </source>
</evidence>
<keyword evidence="3" id="KW-0540">Nuclease</keyword>
<sequence length="81" mass="8772">MGSSDFPSMDAKKLRRIVEGLGYRSTGKGKGSHDVMSCEGRPQIVFAFHAGKEIAGGLVKQYLMRQIGLTRDEAKEAVSGK</sequence>
<keyword evidence="9" id="KW-1185">Reference proteome</keyword>
<comment type="similarity">
    <text evidence="1">Belongs to the HicA mRNA interferase family.</text>
</comment>
<organism evidence="8 9">
    <name type="scientific">Zhihengliuella alba</name>
    <dbReference type="NCBI Taxonomy" id="547018"/>
    <lineage>
        <taxon>Bacteria</taxon>
        <taxon>Bacillati</taxon>
        <taxon>Actinomycetota</taxon>
        <taxon>Actinomycetes</taxon>
        <taxon>Micrococcales</taxon>
        <taxon>Micrococcaceae</taxon>
        <taxon>Zhihengliuella</taxon>
    </lineage>
</organism>
<keyword evidence="6" id="KW-0694">RNA-binding</keyword>
<evidence type="ECO:0000256" key="4">
    <source>
        <dbReference type="ARBA" id="ARBA00022759"/>
    </source>
</evidence>
<dbReference type="Gene3D" id="3.30.920.30">
    <property type="entry name" value="Hypothetical protein"/>
    <property type="match status" value="1"/>
</dbReference>
<protein>
    <recommendedName>
        <fullName evidence="10">Type II toxin-antitoxin system HicA family toxin</fullName>
    </recommendedName>
</protein>
<evidence type="ECO:0000313" key="8">
    <source>
        <dbReference type="EMBL" id="GAA3697953.1"/>
    </source>
</evidence>
<keyword evidence="7" id="KW-0346">Stress response</keyword>
<evidence type="ECO:0000256" key="5">
    <source>
        <dbReference type="ARBA" id="ARBA00022801"/>
    </source>
</evidence>
<dbReference type="EMBL" id="BAABCJ010000001">
    <property type="protein sequence ID" value="GAA3697953.1"/>
    <property type="molecule type" value="Genomic_DNA"/>
</dbReference>
<evidence type="ECO:0000256" key="1">
    <source>
        <dbReference type="ARBA" id="ARBA00006620"/>
    </source>
</evidence>
<keyword evidence="2" id="KW-1277">Toxin-antitoxin system</keyword>